<dbReference type="eggNOG" id="COG5618">
    <property type="taxonomic scope" value="Bacteria"/>
</dbReference>
<dbReference type="PROSITE" id="PS51257">
    <property type="entry name" value="PROKAR_LIPOPROTEIN"/>
    <property type="match status" value="1"/>
</dbReference>
<dbReference type="PIRSF" id="PIRSF033535">
    <property type="entry name" value="UCP033535_plp"/>
    <property type="match status" value="1"/>
</dbReference>
<dbReference type="InterPro" id="IPR014582">
    <property type="entry name" value="UCP033535_lipo"/>
</dbReference>
<reference evidence="1" key="1">
    <citation type="submission" date="2009-02" db="EMBL/GenBank/DDBJ databases">
        <authorList>
            <person name="Fulton L."/>
            <person name="Clifton S."/>
            <person name="Fulton B."/>
            <person name="Xu J."/>
            <person name="Minx P."/>
            <person name="Pepin K.H."/>
            <person name="Johnson M."/>
            <person name="Bhonagiri V."/>
            <person name="Nash W.E."/>
            <person name="Mardis E.R."/>
            <person name="Wilson R.K."/>
        </authorList>
    </citation>
    <scope>NUCLEOTIDE SEQUENCE [LARGE SCALE GENOMIC DNA]</scope>
    <source>
        <strain evidence="1">DSM 15053</strain>
    </source>
</reference>
<dbReference type="AlphaFoldDB" id="C0C6M7"/>
<dbReference type="HOGENOM" id="CLU_076022_1_0_9"/>
<comment type="caution">
    <text evidence="1">The sequence shown here is derived from an EMBL/GenBank/DDBJ whole genome shotgun (WGS) entry which is preliminary data.</text>
</comment>
<dbReference type="Proteomes" id="UP000004893">
    <property type="component" value="Unassembled WGS sequence"/>
</dbReference>
<protein>
    <recommendedName>
        <fullName evidence="3">DUF2291 domain-containing protein</fullName>
    </recommendedName>
</protein>
<organism evidence="1 2">
    <name type="scientific">[Clostridium] hylemonae DSM 15053</name>
    <dbReference type="NCBI Taxonomy" id="553973"/>
    <lineage>
        <taxon>Bacteria</taxon>
        <taxon>Bacillati</taxon>
        <taxon>Bacillota</taxon>
        <taxon>Clostridia</taxon>
        <taxon>Lachnospirales</taxon>
        <taxon>Lachnospiraceae</taxon>
    </lineage>
</organism>
<gene>
    <name evidence="1" type="ORF">CLOHYLEM_07766</name>
</gene>
<dbReference type="EMBL" id="ABYI02000045">
    <property type="protein sequence ID" value="EEG72174.1"/>
    <property type="molecule type" value="Genomic_DNA"/>
</dbReference>
<proteinExistence type="predicted"/>
<name>C0C6M7_9FIRM</name>
<dbReference type="Gene3D" id="2.40.50.420">
    <property type="entry name" value="Envelope glycoprotein gp160, DUF2291, alpha/beta domain"/>
    <property type="match status" value="1"/>
</dbReference>
<accession>C0C6M7</accession>
<dbReference type="Gene3D" id="1.10.10.1260">
    <property type="entry name" value="Envelope glycoprotein gp160, DUF2291, helical domain"/>
    <property type="match status" value="1"/>
</dbReference>
<evidence type="ECO:0000313" key="1">
    <source>
        <dbReference type="EMBL" id="EEG72174.1"/>
    </source>
</evidence>
<dbReference type="SUPFAM" id="SSF141318">
    <property type="entry name" value="TM0957-like"/>
    <property type="match status" value="1"/>
</dbReference>
<evidence type="ECO:0000313" key="2">
    <source>
        <dbReference type="Proteomes" id="UP000004893"/>
    </source>
</evidence>
<dbReference type="InterPro" id="IPR036215">
    <property type="entry name" value="TM0957-like_sf"/>
</dbReference>
<keyword evidence="2" id="KW-1185">Reference proteome</keyword>
<reference evidence="1" key="2">
    <citation type="submission" date="2013-06" db="EMBL/GenBank/DDBJ databases">
        <title>Draft genome sequence of Clostridium hylemonae (DSM 15053).</title>
        <authorList>
            <person name="Sudarsanam P."/>
            <person name="Ley R."/>
            <person name="Guruge J."/>
            <person name="Turnbaugh P.J."/>
            <person name="Mahowald M."/>
            <person name="Liep D."/>
            <person name="Gordon J."/>
        </authorList>
    </citation>
    <scope>NUCLEOTIDE SEQUENCE</scope>
    <source>
        <strain evidence="1">DSM 15053</strain>
    </source>
</reference>
<dbReference type="Pfam" id="PF10054">
    <property type="entry name" value="DUF2291"/>
    <property type="match status" value="1"/>
</dbReference>
<evidence type="ECO:0008006" key="3">
    <source>
        <dbReference type="Google" id="ProtNLM"/>
    </source>
</evidence>
<dbReference type="STRING" id="553973.CLOHYLEM_07766"/>
<sequence length="222" mass="23739">MKEAAMKKRMIALALTLTLAASTLLTGCGIVKVVKIGEEGKYTGDVEFNAGDDVEAIWEESALPEMNENAVDLKEFLEESNGDLTALADEYGKYSMGDSGELSYVVKGSGTVEEVNTQSQAGYIAIKLDGYNGTEVIKIQIGPVYKGSSIRDSLSFIKFGDYKNQEQWAAVSQSINEVVAKDVVEPAKPDSLQGKTISFVGAFTVSTGSSDVLITPVVLEAE</sequence>